<evidence type="ECO:0000256" key="1">
    <source>
        <dbReference type="ARBA" id="ARBA00022679"/>
    </source>
</evidence>
<dbReference type="InterPro" id="IPR050769">
    <property type="entry name" value="NAT_camello-type"/>
</dbReference>
<gene>
    <name evidence="3" type="ORF">QYB97_11690</name>
</gene>
<dbReference type="SUPFAM" id="SSF55729">
    <property type="entry name" value="Acyl-CoA N-acyltransferases (Nat)"/>
    <property type="match status" value="1"/>
</dbReference>
<dbReference type="CDD" id="cd04301">
    <property type="entry name" value="NAT_SF"/>
    <property type="match status" value="1"/>
</dbReference>
<accession>A0ABT8HWJ2</accession>
<reference evidence="3" key="1">
    <citation type="submission" date="2023-07" db="EMBL/GenBank/DDBJ databases">
        <title>Fictibacillus sp. isolated from freshwater pond.</title>
        <authorList>
            <person name="Kirdat K."/>
            <person name="Bhat A."/>
            <person name="Mourya A."/>
            <person name="Yadav A."/>
        </authorList>
    </citation>
    <scope>NUCLEOTIDE SEQUENCE</scope>
    <source>
        <strain evidence="3">NE201</strain>
    </source>
</reference>
<dbReference type="Proteomes" id="UP001172721">
    <property type="component" value="Unassembled WGS sequence"/>
</dbReference>
<proteinExistence type="predicted"/>
<dbReference type="PANTHER" id="PTHR13947:SF37">
    <property type="entry name" value="LD18367P"/>
    <property type="match status" value="1"/>
</dbReference>
<evidence type="ECO:0000313" key="4">
    <source>
        <dbReference type="Proteomes" id="UP001172721"/>
    </source>
</evidence>
<dbReference type="Pfam" id="PF00583">
    <property type="entry name" value="Acetyltransf_1"/>
    <property type="match status" value="1"/>
</dbReference>
<dbReference type="Gene3D" id="3.40.630.30">
    <property type="match status" value="1"/>
</dbReference>
<dbReference type="InterPro" id="IPR016181">
    <property type="entry name" value="Acyl_CoA_acyltransferase"/>
</dbReference>
<dbReference type="RefSeq" id="WP_301166185.1">
    <property type="nucleotide sequence ID" value="NZ_JAUHTR010000005.1"/>
</dbReference>
<organism evidence="3 4">
    <name type="scientific">Fictibacillus fluitans</name>
    <dbReference type="NCBI Taxonomy" id="3058422"/>
    <lineage>
        <taxon>Bacteria</taxon>
        <taxon>Bacillati</taxon>
        <taxon>Bacillota</taxon>
        <taxon>Bacilli</taxon>
        <taxon>Bacillales</taxon>
        <taxon>Fictibacillaceae</taxon>
        <taxon>Fictibacillus</taxon>
    </lineage>
</organism>
<dbReference type="InterPro" id="IPR000182">
    <property type="entry name" value="GNAT_dom"/>
</dbReference>
<evidence type="ECO:0000313" key="3">
    <source>
        <dbReference type="EMBL" id="MDN4525146.1"/>
    </source>
</evidence>
<feature type="domain" description="N-acetyltransferase" evidence="2">
    <location>
        <begin position="1"/>
        <end position="150"/>
    </location>
</feature>
<name>A0ABT8HWJ2_9BACL</name>
<comment type="caution">
    <text evidence="3">The sequence shown here is derived from an EMBL/GenBank/DDBJ whole genome shotgun (WGS) entry which is preliminary data.</text>
</comment>
<dbReference type="PANTHER" id="PTHR13947">
    <property type="entry name" value="GNAT FAMILY N-ACETYLTRANSFERASE"/>
    <property type="match status" value="1"/>
</dbReference>
<keyword evidence="4" id="KW-1185">Reference proteome</keyword>
<dbReference type="EMBL" id="JAUHTR010000005">
    <property type="protein sequence ID" value="MDN4525146.1"/>
    <property type="molecule type" value="Genomic_DNA"/>
</dbReference>
<dbReference type="PROSITE" id="PS51186">
    <property type="entry name" value="GNAT"/>
    <property type="match status" value="1"/>
</dbReference>
<keyword evidence="1" id="KW-0808">Transferase</keyword>
<sequence>MEQFTVKQIDSLNELNITDLVEESKKEGFRFLEWLVRDYIEGKNAFDKPGESLWGIIDPGGQCVAIGGLNQDPFANDPSIGRIRRFYVAHDYRRIGIGTLLLKSIVKEAHKHFHTLVLHTDTVRGDHFYTSYGFVQETRYPHSIHWLRLK</sequence>
<evidence type="ECO:0000259" key="2">
    <source>
        <dbReference type="PROSITE" id="PS51186"/>
    </source>
</evidence>
<protein>
    <submittedName>
        <fullName evidence="3">GNAT family N-acetyltransferase</fullName>
    </submittedName>
</protein>